<reference evidence="2" key="1">
    <citation type="journal article" date="2011" name="Plant Physiol.">
        <title>Comprehensive sequence analysis of 24,783 barley full-length cDNAs derived from 12 clone libraries.</title>
        <authorList>
            <person name="Matsumoto T."/>
            <person name="Tanaka T."/>
            <person name="Sakai H."/>
            <person name="Amano N."/>
            <person name="Kanamori H."/>
            <person name="Kurita K."/>
            <person name="Kikuta A."/>
            <person name="Kamiya K."/>
            <person name="Yamamoto M."/>
            <person name="Ikawa H."/>
            <person name="Fujii N."/>
            <person name="Hori K."/>
            <person name="Itoh T."/>
            <person name="Sato K."/>
        </authorList>
    </citation>
    <scope>NUCLEOTIDE SEQUENCE</scope>
    <source>
        <tissue evidence="2">Shoot and root</tissue>
    </source>
</reference>
<feature type="region of interest" description="Disordered" evidence="1">
    <location>
        <begin position="1"/>
        <end position="62"/>
    </location>
</feature>
<proteinExistence type="evidence at transcript level"/>
<name>F2E4G3_HORVV</name>
<dbReference type="AlphaFoldDB" id="F2E4G3"/>
<protein>
    <submittedName>
        <fullName evidence="2">Predicted protein</fullName>
    </submittedName>
</protein>
<accession>F2E4G3</accession>
<dbReference type="Gene3D" id="3.40.50.150">
    <property type="entry name" value="Vaccinia Virus protein VP39"/>
    <property type="match status" value="1"/>
</dbReference>
<dbReference type="InterPro" id="IPR029063">
    <property type="entry name" value="SAM-dependent_MTases_sf"/>
</dbReference>
<sequence length="130" mass="14167">MQMLRVCISTAPSMDLPRSPDPPLARAPRLPRAMSSSSPPLSPRGAEKEGDTRSDGTGSGGGAVFSYGEAGYWDARYVEEGGAPYDWYQRYAALRPFVRPYVLPPSPLPLSSSRLLRIDETAARLVPELE</sequence>
<feature type="compositionally biased region" description="Basic and acidic residues" evidence="1">
    <location>
        <begin position="45"/>
        <end position="54"/>
    </location>
</feature>
<evidence type="ECO:0000313" key="2">
    <source>
        <dbReference type="EMBL" id="BAK02235.1"/>
    </source>
</evidence>
<feature type="compositionally biased region" description="Low complexity" evidence="1">
    <location>
        <begin position="26"/>
        <end position="39"/>
    </location>
</feature>
<organism evidence="2">
    <name type="scientific">Hordeum vulgare subsp. vulgare</name>
    <name type="common">Domesticated barley</name>
    <dbReference type="NCBI Taxonomy" id="112509"/>
    <lineage>
        <taxon>Eukaryota</taxon>
        <taxon>Viridiplantae</taxon>
        <taxon>Streptophyta</taxon>
        <taxon>Embryophyta</taxon>
        <taxon>Tracheophyta</taxon>
        <taxon>Spermatophyta</taxon>
        <taxon>Magnoliopsida</taxon>
        <taxon>Liliopsida</taxon>
        <taxon>Poales</taxon>
        <taxon>Poaceae</taxon>
        <taxon>BOP clade</taxon>
        <taxon>Pooideae</taxon>
        <taxon>Triticodae</taxon>
        <taxon>Triticeae</taxon>
        <taxon>Hordeinae</taxon>
        <taxon>Hordeum</taxon>
    </lineage>
</organism>
<evidence type="ECO:0000256" key="1">
    <source>
        <dbReference type="SAM" id="MobiDB-lite"/>
    </source>
</evidence>
<dbReference type="EMBL" id="AK371037">
    <property type="protein sequence ID" value="BAK02235.1"/>
    <property type="molecule type" value="mRNA"/>
</dbReference>